<dbReference type="EMBL" id="KV010336">
    <property type="protein sequence ID" value="KZV27718.1"/>
    <property type="molecule type" value="Genomic_DNA"/>
</dbReference>
<evidence type="ECO:0000313" key="2">
    <source>
        <dbReference type="Proteomes" id="UP000250235"/>
    </source>
</evidence>
<dbReference type="Proteomes" id="UP000250235">
    <property type="component" value="Unassembled WGS sequence"/>
</dbReference>
<keyword evidence="2" id="KW-1185">Reference proteome</keyword>
<reference evidence="1 2" key="1">
    <citation type="journal article" date="2015" name="Proc. Natl. Acad. Sci. U.S.A.">
        <title>The resurrection genome of Boea hygrometrica: A blueprint for survival of dehydration.</title>
        <authorList>
            <person name="Xiao L."/>
            <person name="Yang G."/>
            <person name="Zhang L."/>
            <person name="Yang X."/>
            <person name="Zhao S."/>
            <person name="Ji Z."/>
            <person name="Zhou Q."/>
            <person name="Hu M."/>
            <person name="Wang Y."/>
            <person name="Chen M."/>
            <person name="Xu Y."/>
            <person name="Jin H."/>
            <person name="Xiao X."/>
            <person name="Hu G."/>
            <person name="Bao F."/>
            <person name="Hu Y."/>
            <person name="Wan P."/>
            <person name="Li L."/>
            <person name="Deng X."/>
            <person name="Kuang T."/>
            <person name="Xiang C."/>
            <person name="Zhu J.K."/>
            <person name="Oliver M.J."/>
            <person name="He Y."/>
        </authorList>
    </citation>
    <scope>NUCLEOTIDE SEQUENCE [LARGE SCALE GENOMIC DNA]</scope>
    <source>
        <strain evidence="2">cv. XS01</strain>
    </source>
</reference>
<organism evidence="1 2">
    <name type="scientific">Dorcoceras hygrometricum</name>
    <dbReference type="NCBI Taxonomy" id="472368"/>
    <lineage>
        <taxon>Eukaryota</taxon>
        <taxon>Viridiplantae</taxon>
        <taxon>Streptophyta</taxon>
        <taxon>Embryophyta</taxon>
        <taxon>Tracheophyta</taxon>
        <taxon>Spermatophyta</taxon>
        <taxon>Magnoliopsida</taxon>
        <taxon>eudicotyledons</taxon>
        <taxon>Gunneridae</taxon>
        <taxon>Pentapetalae</taxon>
        <taxon>asterids</taxon>
        <taxon>lamiids</taxon>
        <taxon>Lamiales</taxon>
        <taxon>Gesneriaceae</taxon>
        <taxon>Didymocarpoideae</taxon>
        <taxon>Trichosporeae</taxon>
        <taxon>Loxocarpinae</taxon>
        <taxon>Dorcoceras</taxon>
    </lineage>
</organism>
<protein>
    <submittedName>
        <fullName evidence="1">Uncharacterized protein</fullName>
    </submittedName>
</protein>
<evidence type="ECO:0000313" key="1">
    <source>
        <dbReference type="EMBL" id="KZV27718.1"/>
    </source>
</evidence>
<accession>A0A2Z7B2M3</accession>
<sequence length="212" mass="23498">MRLGFYSVVSTRPDSGIRIRHCMPTMSLFDLRDVCIVIRSLATLDVPMVVDLIGIYVLKGPYCTLTMTNWFFQALSVIPRGSWGDVARRFTMIRWLQKGAGPFSLTTSRPPPLRRRAAAVDRVIGLVPITLSRRFLATQEARSLEEAQAGAGAMKRSAGALSVDDISSDVIIQQEATVISRKIQQMRRDALDMERAVMTSALMSSQSAVGYQ</sequence>
<name>A0A2Z7B2M3_9LAMI</name>
<dbReference type="AlphaFoldDB" id="A0A2Z7B2M3"/>
<gene>
    <name evidence="1" type="ORF">F511_40860</name>
</gene>
<proteinExistence type="predicted"/>